<keyword evidence="2" id="KW-0812">Transmembrane</keyword>
<accession>A0A8H4V6M0</accession>
<gene>
    <name evidence="4" type="ORF">G6O67_003733</name>
</gene>
<feature type="chain" id="PRO_5034533799" description="Centromere/microtubule binding protein cbf5-like protein" evidence="3">
    <location>
        <begin position="18"/>
        <end position="430"/>
    </location>
</feature>
<keyword evidence="5" id="KW-1185">Reference proteome</keyword>
<dbReference type="Proteomes" id="UP000557566">
    <property type="component" value="Unassembled WGS sequence"/>
</dbReference>
<name>A0A8H4V6M0_9HYPO</name>
<evidence type="ECO:0000313" key="4">
    <source>
        <dbReference type="EMBL" id="KAF4509570.1"/>
    </source>
</evidence>
<feature type="signal peptide" evidence="3">
    <location>
        <begin position="1"/>
        <end position="17"/>
    </location>
</feature>
<keyword evidence="2" id="KW-1133">Transmembrane helix</keyword>
<evidence type="ECO:0008006" key="6">
    <source>
        <dbReference type="Google" id="ProtNLM"/>
    </source>
</evidence>
<dbReference type="OrthoDB" id="5239590at2759"/>
<dbReference type="EMBL" id="JAAVMX010000004">
    <property type="protein sequence ID" value="KAF4509570.1"/>
    <property type="molecule type" value="Genomic_DNA"/>
</dbReference>
<keyword evidence="2" id="KW-0472">Membrane</keyword>
<organism evidence="4 5">
    <name type="scientific">Ophiocordyceps sinensis</name>
    <dbReference type="NCBI Taxonomy" id="72228"/>
    <lineage>
        <taxon>Eukaryota</taxon>
        <taxon>Fungi</taxon>
        <taxon>Dikarya</taxon>
        <taxon>Ascomycota</taxon>
        <taxon>Pezizomycotina</taxon>
        <taxon>Sordariomycetes</taxon>
        <taxon>Hypocreomycetidae</taxon>
        <taxon>Hypocreales</taxon>
        <taxon>Ophiocordycipitaceae</taxon>
        <taxon>Ophiocordyceps</taxon>
    </lineage>
</organism>
<feature type="region of interest" description="Disordered" evidence="1">
    <location>
        <begin position="262"/>
        <end position="285"/>
    </location>
</feature>
<comment type="caution">
    <text evidence="4">The sequence shown here is derived from an EMBL/GenBank/DDBJ whole genome shotgun (WGS) entry which is preliminary data.</text>
</comment>
<evidence type="ECO:0000256" key="3">
    <source>
        <dbReference type="SAM" id="SignalP"/>
    </source>
</evidence>
<keyword evidence="3" id="KW-0732">Signal</keyword>
<sequence length="430" mass="45727">MLRLSTTLAVALPAAQAILVAPGSPCSANCGNVLDSTSSADVVCDKAGRSGAAGQLFQGCVECEMRSGYIHDNQSDVQSVLYNLRYAVSYCLFGVPVNENLVNTPCITSKACGPLLDAIQYKNLSSTHKSYEYCQRWPVVGTDVDYRGCTECLQAAESFHLANFVTVLQAGCEQRPASGIGLGIQGDVFSSDYVNITAPSPTAAVDPDWFDQGPLNLSAKVGIAAGGLVFVLMLLGCAVVLNGKRRRRAYLRKLEAKYAQRGWPAPNGQGEKPDAPIPSRGWDDTPVSQQPLRGWDDSPMTVSTENAYPRYFSPYSSQYNSPVSARNSPSTHMPLTALGIRQDIGVALGGDDGVGAQSMASVSEGKGKVTQEAYEMHQVDSAGSSRPRGDAGIRRTEAPMLCHPGFGRVSNSPPRQYALSEADARSGSAI</sequence>
<feature type="transmembrane region" description="Helical" evidence="2">
    <location>
        <begin position="221"/>
        <end position="243"/>
    </location>
</feature>
<evidence type="ECO:0000256" key="1">
    <source>
        <dbReference type="SAM" id="MobiDB-lite"/>
    </source>
</evidence>
<evidence type="ECO:0000256" key="2">
    <source>
        <dbReference type="SAM" id="Phobius"/>
    </source>
</evidence>
<reference evidence="4 5" key="1">
    <citation type="journal article" date="2020" name="Genome Biol. Evol.">
        <title>A new high-quality draft genome assembly of the Chinese cordyceps Ophiocordyceps sinensis.</title>
        <authorList>
            <person name="Shu R."/>
            <person name="Zhang J."/>
            <person name="Meng Q."/>
            <person name="Zhang H."/>
            <person name="Zhou G."/>
            <person name="Li M."/>
            <person name="Wu P."/>
            <person name="Zhao Y."/>
            <person name="Chen C."/>
            <person name="Qin Q."/>
        </authorList>
    </citation>
    <scope>NUCLEOTIDE SEQUENCE [LARGE SCALE GENOMIC DNA]</scope>
    <source>
        <strain evidence="4 5">IOZ07</strain>
    </source>
</reference>
<evidence type="ECO:0000313" key="5">
    <source>
        <dbReference type="Proteomes" id="UP000557566"/>
    </source>
</evidence>
<feature type="region of interest" description="Disordered" evidence="1">
    <location>
        <begin position="406"/>
        <end position="430"/>
    </location>
</feature>
<proteinExistence type="predicted"/>
<protein>
    <recommendedName>
        <fullName evidence="6">Centromere/microtubule binding protein cbf5-like protein</fullName>
    </recommendedName>
</protein>
<dbReference type="AlphaFoldDB" id="A0A8H4V6M0"/>